<feature type="transmembrane region" description="Helical" evidence="1">
    <location>
        <begin position="25"/>
        <end position="44"/>
    </location>
</feature>
<dbReference type="EMBL" id="ATJO01000059">
    <property type="protein sequence ID" value="EPI50721.1"/>
    <property type="molecule type" value="Genomic_DNA"/>
</dbReference>
<evidence type="ECO:0000313" key="3">
    <source>
        <dbReference type="Proteomes" id="UP000014601"/>
    </source>
</evidence>
<comment type="caution">
    <text evidence="2">The sequence shown here is derived from an EMBL/GenBank/DDBJ whole genome shotgun (WGS) entry which is preliminary data.</text>
</comment>
<name>S4GXT0_9BIFI</name>
<proteinExistence type="predicted"/>
<keyword evidence="1" id="KW-1133">Transmembrane helix</keyword>
<reference evidence="2 3" key="1">
    <citation type="submission" date="2013-06" db="EMBL/GenBank/DDBJ databases">
        <authorList>
            <person name="Weinstock G."/>
            <person name="Sodergren E."/>
            <person name="Lobos E.A."/>
            <person name="Fulton L."/>
            <person name="Fulton R."/>
            <person name="Courtney L."/>
            <person name="Fronick C."/>
            <person name="O'Laughlin M."/>
            <person name="Godfrey J."/>
            <person name="Wilson R.M."/>
            <person name="Miner T."/>
            <person name="Farmer C."/>
            <person name="Delehaunty K."/>
            <person name="Cordes M."/>
            <person name="Minx P."/>
            <person name="Tomlinson C."/>
            <person name="Chen J."/>
            <person name="Wollam A."/>
            <person name="Pepin K.H."/>
            <person name="Bhonagiri V."/>
            <person name="Zhang X."/>
            <person name="Warren W."/>
            <person name="Mitreva M."/>
            <person name="Mardis E.R."/>
            <person name="Wilson R.K."/>
        </authorList>
    </citation>
    <scope>NUCLEOTIDE SEQUENCE [LARGE SCALE GENOMIC DNA]</scope>
    <source>
        <strain evidence="2 3">JCP7719</strain>
    </source>
</reference>
<keyword evidence="1" id="KW-0472">Membrane</keyword>
<evidence type="ECO:0000313" key="2">
    <source>
        <dbReference type="EMBL" id="EPI50721.1"/>
    </source>
</evidence>
<sequence>MTHHFQESCDSTNGLWFTLGKFNTYLRQCQYFFANFILFYLRLLNIT</sequence>
<gene>
    <name evidence="2" type="ORF">HMPREF1576_00732</name>
</gene>
<dbReference type="AlphaFoldDB" id="S4GXT0"/>
<dbReference type="Proteomes" id="UP000014601">
    <property type="component" value="Unassembled WGS sequence"/>
</dbReference>
<evidence type="ECO:0000256" key="1">
    <source>
        <dbReference type="SAM" id="Phobius"/>
    </source>
</evidence>
<accession>S4GXT0</accession>
<keyword evidence="1" id="KW-0812">Transmembrane</keyword>
<organism evidence="2 3">
    <name type="scientific">Gardnerella pickettii JCP7719</name>
    <dbReference type="NCBI Taxonomy" id="1261061"/>
    <lineage>
        <taxon>Bacteria</taxon>
        <taxon>Bacillati</taxon>
        <taxon>Actinomycetota</taxon>
        <taxon>Actinomycetes</taxon>
        <taxon>Bifidobacteriales</taxon>
        <taxon>Bifidobacteriaceae</taxon>
        <taxon>Gardnerella</taxon>
        <taxon>Gardnerella pickettii</taxon>
    </lineage>
</organism>
<dbReference type="HOGENOM" id="CLU_209708_0_0_11"/>
<protein>
    <submittedName>
        <fullName evidence="2">Uncharacterized protein</fullName>
    </submittedName>
</protein>